<dbReference type="PANTHER" id="PTHR31286:SF153">
    <property type="entry name" value="DUF4283 DOMAIN PROTEIN"/>
    <property type="match status" value="1"/>
</dbReference>
<organism evidence="2 3">
    <name type="scientific">Stylosanthes scabra</name>
    <dbReference type="NCBI Taxonomy" id="79078"/>
    <lineage>
        <taxon>Eukaryota</taxon>
        <taxon>Viridiplantae</taxon>
        <taxon>Streptophyta</taxon>
        <taxon>Embryophyta</taxon>
        <taxon>Tracheophyta</taxon>
        <taxon>Spermatophyta</taxon>
        <taxon>Magnoliopsida</taxon>
        <taxon>eudicotyledons</taxon>
        <taxon>Gunneridae</taxon>
        <taxon>Pentapetalae</taxon>
        <taxon>rosids</taxon>
        <taxon>fabids</taxon>
        <taxon>Fabales</taxon>
        <taxon>Fabaceae</taxon>
        <taxon>Papilionoideae</taxon>
        <taxon>50 kb inversion clade</taxon>
        <taxon>dalbergioids sensu lato</taxon>
        <taxon>Dalbergieae</taxon>
        <taxon>Pterocarpus clade</taxon>
        <taxon>Stylosanthes</taxon>
    </lineage>
</organism>
<dbReference type="PANTHER" id="PTHR31286">
    <property type="entry name" value="GLYCINE-RICH CELL WALL STRUCTURAL PROTEIN 1.8-LIKE"/>
    <property type="match status" value="1"/>
</dbReference>
<reference evidence="2 3" key="1">
    <citation type="journal article" date="2023" name="Plants (Basel)">
        <title>Bridging the Gap: Combining Genomics and Transcriptomics Approaches to Understand Stylosanthes scabra, an Orphan Legume from the Brazilian Caatinga.</title>
        <authorList>
            <person name="Ferreira-Neto J.R.C."/>
            <person name="da Silva M.D."/>
            <person name="Binneck E."/>
            <person name="de Melo N.F."/>
            <person name="da Silva R.H."/>
            <person name="de Melo A.L.T.M."/>
            <person name="Pandolfi V."/>
            <person name="Bustamante F.O."/>
            <person name="Brasileiro-Vidal A.C."/>
            <person name="Benko-Iseppon A.M."/>
        </authorList>
    </citation>
    <scope>NUCLEOTIDE SEQUENCE [LARGE SCALE GENOMIC DNA]</scope>
    <source>
        <tissue evidence="2">Leaves</tissue>
    </source>
</reference>
<dbReference type="Pfam" id="PF14392">
    <property type="entry name" value="zf-CCHC_4"/>
    <property type="match status" value="1"/>
</dbReference>
<dbReference type="Proteomes" id="UP001341840">
    <property type="component" value="Unassembled WGS sequence"/>
</dbReference>
<evidence type="ECO:0000259" key="1">
    <source>
        <dbReference type="Pfam" id="PF14392"/>
    </source>
</evidence>
<accession>A0ABU6Q3E0</accession>
<feature type="domain" description="Zinc knuckle CX2CX4HX4C" evidence="1">
    <location>
        <begin position="63"/>
        <end position="99"/>
    </location>
</feature>
<dbReference type="InterPro" id="IPR025836">
    <property type="entry name" value="Zn_knuckle_CX2CX4HX4C"/>
</dbReference>
<dbReference type="EMBL" id="JASCZI010000002">
    <property type="protein sequence ID" value="MED6106032.1"/>
    <property type="molecule type" value="Genomic_DNA"/>
</dbReference>
<name>A0ABU6Q3E0_9FABA</name>
<gene>
    <name evidence="2" type="ORF">PIB30_000816</name>
</gene>
<sequence>MERGSPWLFKQYAIHVQRWNKDTELGVADFSVIPLWVQLWEMPDFCKTKEAAKDWFEDGQIIRIASPDKKCYDIQLKYEKLGMYCRCCGFLGHETRNCDNYLSLSASGAEVDLKWKADLKADQLGWRYTEMKENTNPNRSGKITTLNPSNKKPTPVSLLRSFANLSCQERNSEKNAEIEDNISSIPIMIDSNAAAIPAPASFQLGSNQKINAKRYKK</sequence>
<evidence type="ECO:0000313" key="3">
    <source>
        <dbReference type="Proteomes" id="UP001341840"/>
    </source>
</evidence>
<keyword evidence="3" id="KW-1185">Reference proteome</keyword>
<proteinExistence type="predicted"/>
<evidence type="ECO:0000313" key="2">
    <source>
        <dbReference type="EMBL" id="MED6106032.1"/>
    </source>
</evidence>
<protein>
    <recommendedName>
        <fullName evidence="1">Zinc knuckle CX2CX4HX4C domain-containing protein</fullName>
    </recommendedName>
</protein>
<dbReference type="InterPro" id="IPR040256">
    <property type="entry name" value="At4g02000-like"/>
</dbReference>
<comment type="caution">
    <text evidence="2">The sequence shown here is derived from an EMBL/GenBank/DDBJ whole genome shotgun (WGS) entry which is preliminary data.</text>
</comment>